<proteinExistence type="inferred from homology"/>
<evidence type="ECO:0000256" key="1">
    <source>
        <dbReference type="ARBA" id="ARBA00006964"/>
    </source>
</evidence>
<evidence type="ECO:0000256" key="4">
    <source>
        <dbReference type="ARBA" id="ARBA00022723"/>
    </source>
</evidence>
<dbReference type="FunFam" id="3.30.70.120:FF:000006">
    <property type="entry name" value="GTP cyclohydrolase 1 type 2 homolog"/>
    <property type="match status" value="1"/>
</dbReference>
<name>A0A1Y1CGI2_9BACT</name>
<keyword evidence="8" id="KW-1185">Reference proteome</keyword>
<feature type="binding site" evidence="6">
    <location>
        <position position="66"/>
    </location>
    <ligand>
        <name>a divalent metal cation</name>
        <dbReference type="ChEBI" id="CHEBI:60240"/>
        <label>1</label>
    </ligand>
</feature>
<organism evidence="7 8">
    <name type="scientific">Labilibaculum antarcticum</name>
    <dbReference type="NCBI Taxonomy" id="1717717"/>
    <lineage>
        <taxon>Bacteria</taxon>
        <taxon>Pseudomonadati</taxon>
        <taxon>Bacteroidota</taxon>
        <taxon>Bacteroidia</taxon>
        <taxon>Marinilabiliales</taxon>
        <taxon>Marinifilaceae</taxon>
        <taxon>Labilibaculum</taxon>
    </lineage>
</organism>
<evidence type="ECO:0000256" key="6">
    <source>
        <dbReference type="PIRSR" id="PIRSR602678-1"/>
    </source>
</evidence>
<dbReference type="AlphaFoldDB" id="A0A1Y1CGI2"/>
<feature type="binding site" evidence="6">
    <location>
        <position position="329"/>
    </location>
    <ligand>
        <name>a divalent metal cation</name>
        <dbReference type="ChEBI" id="CHEBI:60240"/>
        <label>1</label>
    </ligand>
</feature>
<gene>
    <name evidence="7" type="ORF">ALGA_1004</name>
</gene>
<dbReference type="InterPro" id="IPR002678">
    <property type="entry name" value="DUF34/NIF3"/>
</dbReference>
<dbReference type="Proteomes" id="UP000218267">
    <property type="component" value="Chromosome"/>
</dbReference>
<feature type="binding site" evidence="6">
    <location>
        <position position="105"/>
    </location>
    <ligand>
        <name>a divalent metal cation</name>
        <dbReference type="ChEBI" id="CHEBI:60240"/>
        <label>1</label>
    </ligand>
</feature>
<evidence type="ECO:0000313" key="7">
    <source>
        <dbReference type="EMBL" id="BAX79390.1"/>
    </source>
</evidence>
<evidence type="ECO:0000313" key="8">
    <source>
        <dbReference type="Proteomes" id="UP000218267"/>
    </source>
</evidence>
<reference evidence="7 8" key="1">
    <citation type="journal article" date="2018" name="Mar. Genomics">
        <title>Complete genome sequence of Marinifilaceae bacterium strain SPP2, isolated from the Antarctic marine sediment.</title>
        <authorList>
            <person name="Watanabe M."/>
            <person name="Kojima H."/>
            <person name="Fukui M."/>
        </authorList>
    </citation>
    <scope>NUCLEOTIDE SEQUENCE [LARGE SCALE GENOMIC DNA]</scope>
    <source>
        <strain evidence="7 8">SPP2</strain>
    </source>
</reference>
<evidence type="ECO:0000256" key="3">
    <source>
        <dbReference type="ARBA" id="ARBA00022112"/>
    </source>
</evidence>
<dbReference type="KEGG" id="mbas:ALGA_1004"/>
<dbReference type="Gene3D" id="3.40.1390.30">
    <property type="entry name" value="NIF3 (NGG1p interacting factor 3)-like"/>
    <property type="match status" value="1"/>
</dbReference>
<dbReference type="RefSeq" id="WP_231706064.1">
    <property type="nucleotide sequence ID" value="NZ_AP018042.1"/>
</dbReference>
<dbReference type="EMBL" id="AP018042">
    <property type="protein sequence ID" value="BAX79390.1"/>
    <property type="molecule type" value="Genomic_DNA"/>
</dbReference>
<dbReference type="InterPro" id="IPR036069">
    <property type="entry name" value="DUF34/NIF3_sf"/>
</dbReference>
<dbReference type="GO" id="GO:0005737">
    <property type="term" value="C:cytoplasm"/>
    <property type="evidence" value="ECO:0007669"/>
    <property type="project" value="TreeGrafter"/>
</dbReference>
<evidence type="ECO:0000256" key="2">
    <source>
        <dbReference type="ARBA" id="ARBA00011643"/>
    </source>
</evidence>
<dbReference type="PANTHER" id="PTHR13799:SF14">
    <property type="entry name" value="GTP CYCLOHYDROLASE 1 TYPE 2 HOMOLOG"/>
    <property type="match status" value="1"/>
</dbReference>
<dbReference type="Pfam" id="PF01784">
    <property type="entry name" value="DUF34_NIF3"/>
    <property type="match status" value="1"/>
</dbReference>
<dbReference type="InterPro" id="IPR017221">
    <property type="entry name" value="DUF34/NIF3_bac"/>
</dbReference>
<comment type="similarity">
    <text evidence="1 5">Belongs to the GTP cyclohydrolase I type 2/NIF3 family.</text>
</comment>
<dbReference type="FunFam" id="3.40.1390.30:FF:000001">
    <property type="entry name" value="GTP cyclohydrolase 1 type 2"/>
    <property type="match status" value="1"/>
</dbReference>
<accession>A0A1Y1CGI2</accession>
<evidence type="ECO:0000256" key="5">
    <source>
        <dbReference type="PIRNR" id="PIRNR037489"/>
    </source>
</evidence>
<dbReference type="PIRSF" id="PIRSF037489">
    <property type="entry name" value="UCP037489_NIF3_YqfO"/>
    <property type="match status" value="1"/>
</dbReference>
<dbReference type="NCBIfam" id="TIGR00486">
    <property type="entry name" value="YbgI_SA1388"/>
    <property type="match status" value="1"/>
</dbReference>
<feature type="binding site" evidence="6">
    <location>
        <position position="67"/>
    </location>
    <ligand>
        <name>a divalent metal cation</name>
        <dbReference type="ChEBI" id="CHEBI:60240"/>
        <label>1</label>
    </ligand>
</feature>
<reference evidence="8" key="2">
    <citation type="journal article" date="2020" name="Antonie Van Leeuwenhoek">
        <title>Labilibaculum antarcticum sp. nov., a novel facultative anaerobic, psychrotorelant bacterium isolated from marine sediment of Antarctica.</title>
        <authorList>
            <person name="Watanabe M."/>
            <person name="Kojima H."/>
            <person name="Fukui M."/>
        </authorList>
    </citation>
    <scope>NUCLEOTIDE SEQUENCE [LARGE SCALE GENOMIC DNA]</scope>
    <source>
        <strain evidence="8">SPP2</strain>
    </source>
</reference>
<keyword evidence="4 5" id="KW-0479">Metal-binding</keyword>
<dbReference type="Gene3D" id="3.30.70.120">
    <property type="match status" value="1"/>
</dbReference>
<comment type="subunit">
    <text evidence="2">Homohexamer.</text>
</comment>
<dbReference type="InterPro" id="IPR015867">
    <property type="entry name" value="N-reg_PII/ATP_PRibTrfase_C"/>
</dbReference>
<dbReference type="PANTHER" id="PTHR13799">
    <property type="entry name" value="NGG1 INTERACTING FACTOR 3"/>
    <property type="match status" value="1"/>
</dbReference>
<dbReference type="GO" id="GO:0046872">
    <property type="term" value="F:metal ion binding"/>
    <property type="evidence" value="ECO:0007669"/>
    <property type="project" value="UniProtKB-UniRule"/>
</dbReference>
<dbReference type="SUPFAM" id="SSF102705">
    <property type="entry name" value="NIF3 (NGG1p interacting factor 3)-like"/>
    <property type="match status" value="1"/>
</dbReference>
<protein>
    <recommendedName>
        <fullName evidence="3 5">GTP cyclohydrolase 1 type 2 homolog</fullName>
    </recommendedName>
</protein>
<feature type="binding site" evidence="6">
    <location>
        <position position="333"/>
    </location>
    <ligand>
        <name>a divalent metal cation</name>
        <dbReference type="ChEBI" id="CHEBI:60240"/>
        <label>1</label>
    </ligand>
</feature>
<sequence length="366" mass="40611">MKLKVRDIVSSIEEMAPLTYQESYDNAGLLIGSYDSDVAGVLICLDVVESVVEEAVKKGANLIIAHHPIVFKGLKRFNGNNYVERTVILAIQNNIAIYAAHTNLDSVKGGVSDRICDLIGLQNRRILSPVSEDLYKLVTFVPNNYAQKVRDALFVAGAGSIGNYDSCSYTSEGIGSFRAGEGTDPFLGEKGKLHLEPEVRVETVFPKHLKNKITSALLKSHPYEEVAYDLYQLENDNNQVGLGMIGELSVSEEPLLFLKRIKEIFGCACIRHTEICKKEIKTVAVCGGSGSSLLSKAISQKADVYVSGDFKYHEFFDAEGRIIIADIGHYESEQFTRDIFYEIVKKKFPNFAVYISEINSNPINYL</sequence>